<dbReference type="SUPFAM" id="SSF55874">
    <property type="entry name" value="ATPase domain of HSP90 chaperone/DNA topoisomerase II/histidine kinase"/>
    <property type="match status" value="1"/>
</dbReference>
<feature type="compositionally biased region" description="Polar residues" evidence="1">
    <location>
        <begin position="96"/>
        <end position="109"/>
    </location>
</feature>
<dbReference type="EMBL" id="JAMZMK010011384">
    <property type="protein sequence ID" value="KAI7727436.1"/>
    <property type="molecule type" value="Genomic_DNA"/>
</dbReference>
<dbReference type="InterPro" id="IPR036890">
    <property type="entry name" value="HATPase_C_sf"/>
</dbReference>
<feature type="non-terminal residue" evidence="2">
    <location>
        <position position="128"/>
    </location>
</feature>
<dbReference type="Gene3D" id="3.30.565.10">
    <property type="entry name" value="Histidine kinase-like ATPase, C-terminal domain"/>
    <property type="match status" value="1"/>
</dbReference>
<dbReference type="AlphaFoldDB" id="A0AAD5G4M9"/>
<keyword evidence="3" id="KW-1185">Reference proteome</keyword>
<accession>A0AAD5G4M9</accession>
<sequence>GNPSLGQQNGTFIQPRGNNTSNQTTTFIGIPAVDSLMKSSKYPGLLINHKASNTNIIIDDGIGMTMADLANNLGASTRLGSKDDKGVVTTKHNDDGQNNISESQASGSFPVTKDTYGESLGRATKMTS</sequence>
<feature type="compositionally biased region" description="Basic and acidic residues" evidence="1">
    <location>
        <begin position="80"/>
        <end position="95"/>
    </location>
</feature>
<feature type="non-terminal residue" evidence="2">
    <location>
        <position position="1"/>
    </location>
</feature>
<protein>
    <submittedName>
        <fullName evidence="2">Uncharacterized protein</fullName>
    </submittedName>
</protein>
<feature type="region of interest" description="Disordered" evidence="1">
    <location>
        <begin position="1"/>
        <end position="23"/>
    </location>
</feature>
<name>A0AAD5G4M9_AMBAR</name>
<organism evidence="2 3">
    <name type="scientific">Ambrosia artemisiifolia</name>
    <name type="common">Common ragweed</name>
    <dbReference type="NCBI Taxonomy" id="4212"/>
    <lineage>
        <taxon>Eukaryota</taxon>
        <taxon>Viridiplantae</taxon>
        <taxon>Streptophyta</taxon>
        <taxon>Embryophyta</taxon>
        <taxon>Tracheophyta</taxon>
        <taxon>Spermatophyta</taxon>
        <taxon>Magnoliopsida</taxon>
        <taxon>eudicotyledons</taxon>
        <taxon>Gunneridae</taxon>
        <taxon>Pentapetalae</taxon>
        <taxon>asterids</taxon>
        <taxon>campanulids</taxon>
        <taxon>Asterales</taxon>
        <taxon>Asteraceae</taxon>
        <taxon>Asteroideae</taxon>
        <taxon>Heliantheae alliance</taxon>
        <taxon>Heliantheae</taxon>
        <taxon>Ambrosia</taxon>
    </lineage>
</organism>
<gene>
    <name evidence="2" type="ORF">M8C21_020441</name>
</gene>
<evidence type="ECO:0000313" key="2">
    <source>
        <dbReference type="EMBL" id="KAI7727436.1"/>
    </source>
</evidence>
<reference evidence="2" key="1">
    <citation type="submission" date="2022-06" db="EMBL/GenBank/DDBJ databases">
        <title>Uncovering the hologenomic basis of an extraordinary plant invasion.</title>
        <authorList>
            <person name="Bieker V.C."/>
            <person name="Martin M.D."/>
            <person name="Gilbert T."/>
            <person name="Hodgins K."/>
            <person name="Battlay P."/>
            <person name="Petersen B."/>
            <person name="Wilson J."/>
        </authorList>
    </citation>
    <scope>NUCLEOTIDE SEQUENCE</scope>
    <source>
        <strain evidence="2">AA19_3_7</strain>
        <tissue evidence="2">Leaf</tissue>
    </source>
</reference>
<dbReference type="Proteomes" id="UP001206925">
    <property type="component" value="Unassembled WGS sequence"/>
</dbReference>
<comment type="caution">
    <text evidence="2">The sequence shown here is derived from an EMBL/GenBank/DDBJ whole genome shotgun (WGS) entry which is preliminary data.</text>
</comment>
<evidence type="ECO:0000313" key="3">
    <source>
        <dbReference type="Proteomes" id="UP001206925"/>
    </source>
</evidence>
<feature type="region of interest" description="Disordered" evidence="1">
    <location>
        <begin position="77"/>
        <end position="128"/>
    </location>
</feature>
<evidence type="ECO:0000256" key="1">
    <source>
        <dbReference type="SAM" id="MobiDB-lite"/>
    </source>
</evidence>
<proteinExistence type="predicted"/>